<keyword evidence="2" id="KW-1185">Reference proteome</keyword>
<evidence type="ECO:0000313" key="1">
    <source>
        <dbReference type="EMBL" id="MBR0559259.1"/>
    </source>
</evidence>
<evidence type="ECO:0008006" key="3">
    <source>
        <dbReference type="Google" id="ProtNLM"/>
    </source>
</evidence>
<comment type="caution">
    <text evidence="1">The sequence shown here is derived from an EMBL/GenBank/DDBJ whole genome shotgun (WGS) entry which is preliminary data.</text>
</comment>
<dbReference type="EMBL" id="JAGRQH010000002">
    <property type="protein sequence ID" value="MBR0559259.1"/>
    <property type="molecule type" value="Genomic_DNA"/>
</dbReference>
<reference evidence="1 2" key="1">
    <citation type="submission" date="2021-04" db="EMBL/GenBank/DDBJ databases">
        <title>The complete genome sequence of Neokomagataea sp. TBRC 2177.</title>
        <authorList>
            <person name="Charoenyingcharoen P."/>
            <person name="Yukphan P."/>
        </authorList>
    </citation>
    <scope>NUCLEOTIDE SEQUENCE [LARGE SCALE GENOMIC DNA]</scope>
    <source>
        <strain evidence="1 2">TBRC 2177</strain>
    </source>
</reference>
<dbReference type="RefSeq" id="WP_211680765.1">
    <property type="nucleotide sequence ID" value="NZ_JAGRQH010000002.1"/>
</dbReference>
<evidence type="ECO:0000313" key="2">
    <source>
        <dbReference type="Proteomes" id="UP000677812"/>
    </source>
</evidence>
<name>A0ABS5E5R3_9PROT</name>
<sequence length="313" mass="35103">MLDALEKALVPELTAPVSAAVRSFAASVAREMPAPPLGVLFYGSMLRKADPDGILDFYVVTETGRDVPGGVAIRVANCLLPPNVFYSEHRYEGQVYRAKIAVLSRKQFMARTGPRSTDTTLWARFCQPVRLVWVRDVDAADYVLNLIARCVTTAAFWAGSLAAPGQRQPAIAYWDGLFARTYGSELRVESSARSKRLIEGAEERFAQLLPLAWQRAGLSFTYKESNYAVLFSERQCQRALTQWASARRFGKILNVLRLVKAAFTFKDGAAYLAWKIQRHTGIDLALSPFEQRHPLLCLPALLWRYRRARSLPS</sequence>
<protein>
    <recommendedName>
        <fullName evidence="3">Nucleotidyltransferase</fullName>
    </recommendedName>
</protein>
<gene>
    <name evidence="1" type="ORF">KB213_04200</name>
</gene>
<dbReference type="Proteomes" id="UP000677812">
    <property type="component" value="Unassembled WGS sequence"/>
</dbReference>
<accession>A0ABS5E5R3</accession>
<organism evidence="1 2">
    <name type="scientific">Neokomagataea anthophila</name>
    <dbReference type="NCBI Taxonomy" id="2826925"/>
    <lineage>
        <taxon>Bacteria</taxon>
        <taxon>Pseudomonadati</taxon>
        <taxon>Pseudomonadota</taxon>
        <taxon>Alphaproteobacteria</taxon>
        <taxon>Acetobacterales</taxon>
        <taxon>Acetobacteraceae</taxon>
        <taxon>Neokomagataea</taxon>
    </lineage>
</organism>
<proteinExistence type="predicted"/>